<sequence>MLLGGRLRYEDADPPVVPSEEEPLSSPFAPEHAPVGDVGAALMMIDSRIKSVRDGSTGTDPEQQALIDQFMASLSPQEAGDVLEGACTLVYVFTTWLQKAHEEHDKDVIEYVVPNLVATMNMMPRSVRPEAIPTMAGLVVSAALGLSPNLWRKQYGEWTEKEMNPLEVTAFLLAEHINRITGDPDFATTMVAKALSTADGG</sequence>
<protein>
    <submittedName>
        <fullName evidence="2">Uncharacterized protein</fullName>
    </submittedName>
</protein>
<dbReference type="STRING" id="310781.SAMN05216259_102383"/>
<dbReference type="AlphaFoldDB" id="A0A1G9Y423"/>
<organism evidence="2 3">
    <name type="scientific">Actinacidiphila guanduensis</name>
    <dbReference type="NCBI Taxonomy" id="310781"/>
    <lineage>
        <taxon>Bacteria</taxon>
        <taxon>Bacillati</taxon>
        <taxon>Actinomycetota</taxon>
        <taxon>Actinomycetes</taxon>
        <taxon>Kitasatosporales</taxon>
        <taxon>Streptomycetaceae</taxon>
        <taxon>Actinacidiphila</taxon>
    </lineage>
</organism>
<gene>
    <name evidence="2" type="ORF">SAMN05216259_102383</name>
</gene>
<feature type="region of interest" description="Disordered" evidence="1">
    <location>
        <begin position="10"/>
        <end position="31"/>
    </location>
</feature>
<evidence type="ECO:0000256" key="1">
    <source>
        <dbReference type="SAM" id="MobiDB-lite"/>
    </source>
</evidence>
<accession>A0A1G9Y423</accession>
<keyword evidence="3" id="KW-1185">Reference proteome</keyword>
<name>A0A1G9Y423_9ACTN</name>
<dbReference type="Proteomes" id="UP000199341">
    <property type="component" value="Unassembled WGS sequence"/>
</dbReference>
<proteinExistence type="predicted"/>
<evidence type="ECO:0000313" key="2">
    <source>
        <dbReference type="EMBL" id="SDN03205.1"/>
    </source>
</evidence>
<reference evidence="2 3" key="1">
    <citation type="submission" date="2016-10" db="EMBL/GenBank/DDBJ databases">
        <authorList>
            <person name="de Groot N.N."/>
        </authorList>
    </citation>
    <scope>NUCLEOTIDE SEQUENCE [LARGE SCALE GENOMIC DNA]</scope>
    <source>
        <strain evidence="2 3">CGMCC 4.2022</strain>
    </source>
</reference>
<evidence type="ECO:0000313" key="3">
    <source>
        <dbReference type="Proteomes" id="UP000199341"/>
    </source>
</evidence>
<dbReference type="EMBL" id="FNIE01000002">
    <property type="protein sequence ID" value="SDN03205.1"/>
    <property type="molecule type" value="Genomic_DNA"/>
</dbReference>